<name>A0A8J7LQN5_9RHOB</name>
<dbReference type="AlphaFoldDB" id="A0A8J7LQN5"/>
<keyword evidence="2" id="KW-1185">Reference proteome</keyword>
<dbReference type="Proteomes" id="UP000619079">
    <property type="component" value="Unassembled WGS sequence"/>
</dbReference>
<evidence type="ECO:0000313" key="2">
    <source>
        <dbReference type="Proteomes" id="UP000619079"/>
    </source>
</evidence>
<reference evidence="1" key="1">
    <citation type="submission" date="2020-12" db="EMBL/GenBank/DDBJ databases">
        <title>Sedimentitalea sp. nov., isolated from sand in Incheon.</title>
        <authorList>
            <person name="Kim W."/>
        </authorList>
    </citation>
    <scope>NUCLEOTIDE SEQUENCE</scope>
    <source>
        <strain evidence="1">CAU 1593</strain>
    </source>
</reference>
<comment type="caution">
    <text evidence="1">The sequence shown here is derived from an EMBL/GenBank/DDBJ whole genome shotgun (WGS) entry which is preliminary data.</text>
</comment>
<gene>
    <name evidence="1" type="ORF">JF290_00240</name>
</gene>
<organism evidence="1 2">
    <name type="scientific">Sedimentitalea arenosa</name>
    <dbReference type="NCBI Taxonomy" id="2798803"/>
    <lineage>
        <taxon>Bacteria</taxon>
        <taxon>Pseudomonadati</taxon>
        <taxon>Pseudomonadota</taxon>
        <taxon>Alphaproteobacteria</taxon>
        <taxon>Rhodobacterales</taxon>
        <taxon>Paracoccaceae</taxon>
        <taxon>Sedimentitalea</taxon>
    </lineage>
</organism>
<dbReference type="RefSeq" id="WP_199022709.1">
    <property type="nucleotide sequence ID" value="NZ_JAELVR010000001.1"/>
</dbReference>
<dbReference type="EMBL" id="JAELVR010000001">
    <property type="protein sequence ID" value="MBJ6369939.1"/>
    <property type="molecule type" value="Genomic_DNA"/>
</dbReference>
<proteinExistence type="predicted"/>
<sequence length="126" mass="13716">MPQIYTAFASEVKIDDETIEGLQSIEYSHAKARSEIGAIGTDRRIAVYFGTKSVTGRLRIASGNATLDGLLDGNTAFAISATLRHGEQSRQLAFEDCYLDQKSFGMSAEGHGEAIYEFTSSAVREE</sequence>
<evidence type="ECO:0000313" key="1">
    <source>
        <dbReference type="EMBL" id="MBJ6369939.1"/>
    </source>
</evidence>
<protein>
    <submittedName>
        <fullName evidence="1">Uncharacterized protein</fullName>
    </submittedName>
</protein>
<accession>A0A8J7LQN5</accession>